<dbReference type="EMBL" id="VIVL01000005">
    <property type="protein sequence ID" value="TWD85699.1"/>
    <property type="molecule type" value="Genomic_DNA"/>
</dbReference>
<dbReference type="AlphaFoldDB" id="A0A561C3C5"/>
<protein>
    <submittedName>
        <fullName evidence="3">Uncharacterized protein DUF4395</fullName>
    </submittedName>
</protein>
<evidence type="ECO:0000259" key="2">
    <source>
        <dbReference type="Pfam" id="PF14340"/>
    </source>
</evidence>
<dbReference type="InterPro" id="IPR025508">
    <property type="entry name" value="DUF4395"/>
</dbReference>
<organism evidence="3 4">
    <name type="scientific">Variovorax beijingensis</name>
    <dbReference type="NCBI Taxonomy" id="2496117"/>
    <lineage>
        <taxon>Bacteria</taxon>
        <taxon>Pseudomonadati</taxon>
        <taxon>Pseudomonadota</taxon>
        <taxon>Betaproteobacteria</taxon>
        <taxon>Burkholderiales</taxon>
        <taxon>Comamonadaceae</taxon>
        <taxon>Variovorax</taxon>
    </lineage>
</organism>
<name>A0A561C3C5_9BURK</name>
<feature type="transmembrane region" description="Helical" evidence="1">
    <location>
        <begin position="21"/>
        <end position="45"/>
    </location>
</feature>
<accession>A0A561C3C5</accession>
<dbReference type="Pfam" id="PF14340">
    <property type="entry name" value="DUF4395"/>
    <property type="match status" value="1"/>
</dbReference>
<keyword evidence="1" id="KW-1133">Transmembrane helix</keyword>
<comment type="caution">
    <text evidence="3">The sequence shown here is derived from an EMBL/GenBank/DDBJ whole genome shotgun (WGS) entry which is preliminary data.</text>
</comment>
<proteinExistence type="predicted"/>
<dbReference type="OrthoDB" id="8901635at2"/>
<evidence type="ECO:0000313" key="4">
    <source>
        <dbReference type="Proteomes" id="UP000319722"/>
    </source>
</evidence>
<dbReference type="Proteomes" id="UP000319722">
    <property type="component" value="Unassembled WGS sequence"/>
</dbReference>
<keyword evidence="1" id="KW-0472">Membrane</keyword>
<evidence type="ECO:0000256" key="1">
    <source>
        <dbReference type="SAM" id="Phobius"/>
    </source>
</evidence>
<gene>
    <name evidence="3" type="ORF">FB547_105211</name>
</gene>
<feature type="domain" description="DUF4395" evidence="2">
    <location>
        <begin position="13"/>
        <end position="135"/>
    </location>
</feature>
<dbReference type="RefSeq" id="WP_145744249.1">
    <property type="nucleotide sequence ID" value="NZ_VIVL01000005.1"/>
</dbReference>
<reference evidence="3 4" key="1">
    <citation type="submission" date="2019-06" db="EMBL/GenBank/DDBJ databases">
        <title>Sorghum-associated microbial communities from plants grown in Nebraska, USA.</title>
        <authorList>
            <person name="Schachtman D."/>
        </authorList>
    </citation>
    <scope>NUCLEOTIDE SEQUENCE [LARGE SCALE GENOMIC DNA]</scope>
    <source>
        <strain evidence="3 4">T529</strain>
    </source>
</reference>
<feature type="transmembrane region" description="Helical" evidence="1">
    <location>
        <begin position="108"/>
        <end position="134"/>
    </location>
</feature>
<sequence>MDTDRELQFGPGMRVQRLTEAGFMVAAIFTQDLRFACVTFVLTFLQMLSPRWVPVARLVAQLVRFRGEHRIGDLYFDLGGTRGACALSVVVQAAGIGLAGAGWPTVGFAVLAVPTASFLIAPTLGFCAGCWFYVLGRDWLVRRGWLKGGSNGFTDFTIDGESPSHQRELRP</sequence>
<keyword evidence="1" id="KW-0812">Transmembrane</keyword>
<evidence type="ECO:0000313" key="3">
    <source>
        <dbReference type="EMBL" id="TWD85699.1"/>
    </source>
</evidence>